<dbReference type="GO" id="GO:0002100">
    <property type="term" value="P:tRNA wobble adenosine to inosine editing"/>
    <property type="evidence" value="ECO:0007669"/>
    <property type="project" value="UniProtKB-UniRule"/>
</dbReference>
<comment type="subunit">
    <text evidence="2 8">Homodimer.</text>
</comment>
<feature type="binding site" evidence="8">
    <location>
        <position position="46"/>
    </location>
    <ligand>
        <name>Zn(2+)</name>
        <dbReference type="ChEBI" id="CHEBI:29105"/>
        <note>catalytic</note>
    </ligand>
</feature>
<dbReference type="PANTHER" id="PTHR11079">
    <property type="entry name" value="CYTOSINE DEAMINASE FAMILY MEMBER"/>
    <property type="match status" value="1"/>
</dbReference>
<keyword evidence="11" id="KW-1185">Reference proteome</keyword>
<keyword evidence="3 8" id="KW-0819">tRNA processing</keyword>
<reference evidence="11" key="1">
    <citation type="submission" date="2016-11" db="EMBL/GenBank/DDBJ databases">
        <authorList>
            <person name="Varghese N."/>
            <person name="Submissions S."/>
        </authorList>
    </citation>
    <scope>NUCLEOTIDE SEQUENCE [LARGE SCALE GENOMIC DNA]</scope>
    <source>
        <strain evidence="11">DSM 21120</strain>
    </source>
</reference>
<evidence type="ECO:0000313" key="11">
    <source>
        <dbReference type="Proteomes" id="UP000184032"/>
    </source>
</evidence>
<dbReference type="AlphaFoldDB" id="A0A1M5SS84"/>
<dbReference type="Gene3D" id="3.40.140.10">
    <property type="entry name" value="Cytidine Deaminase, domain 2"/>
    <property type="match status" value="1"/>
</dbReference>
<comment type="catalytic activity">
    <reaction evidence="7 8">
        <text>adenosine(34) in tRNA + H2O + H(+) = inosine(34) in tRNA + NH4(+)</text>
        <dbReference type="Rhea" id="RHEA:43168"/>
        <dbReference type="Rhea" id="RHEA-COMP:10373"/>
        <dbReference type="Rhea" id="RHEA-COMP:10374"/>
        <dbReference type="ChEBI" id="CHEBI:15377"/>
        <dbReference type="ChEBI" id="CHEBI:15378"/>
        <dbReference type="ChEBI" id="CHEBI:28938"/>
        <dbReference type="ChEBI" id="CHEBI:74411"/>
        <dbReference type="ChEBI" id="CHEBI:82852"/>
        <dbReference type="EC" id="3.5.4.33"/>
    </reaction>
</comment>
<dbReference type="SUPFAM" id="SSF53927">
    <property type="entry name" value="Cytidine deaminase-like"/>
    <property type="match status" value="1"/>
</dbReference>
<dbReference type="HAMAP" id="MF_00972">
    <property type="entry name" value="tRNA_aden_deaminase"/>
    <property type="match status" value="1"/>
</dbReference>
<proteinExistence type="inferred from homology"/>
<dbReference type="InterPro" id="IPR028883">
    <property type="entry name" value="tRNA_aden_deaminase"/>
</dbReference>
<dbReference type="InterPro" id="IPR016192">
    <property type="entry name" value="APOBEC/CMP_deaminase_Zn-bd"/>
</dbReference>
<dbReference type="STRING" id="1120995.SAMN02745245_01273"/>
<feature type="active site" description="Proton donor" evidence="8">
    <location>
        <position position="48"/>
    </location>
</feature>
<evidence type="ECO:0000256" key="4">
    <source>
        <dbReference type="ARBA" id="ARBA00022723"/>
    </source>
</evidence>
<evidence type="ECO:0000256" key="2">
    <source>
        <dbReference type="ARBA" id="ARBA00011738"/>
    </source>
</evidence>
<dbReference type="GO" id="GO:0052717">
    <property type="term" value="F:tRNA-specific adenosine-34 deaminase activity"/>
    <property type="evidence" value="ECO:0007669"/>
    <property type="project" value="UniProtKB-UniRule"/>
</dbReference>
<evidence type="ECO:0000256" key="1">
    <source>
        <dbReference type="ARBA" id="ARBA00010669"/>
    </source>
</evidence>
<dbReference type="EC" id="3.5.4.33" evidence="8"/>
<dbReference type="Proteomes" id="UP000184032">
    <property type="component" value="Unassembled WGS sequence"/>
</dbReference>
<feature type="binding site" evidence="8">
    <location>
        <position position="79"/>
    </location>
    <ligand>
        <name>Zn(2+)</name>
        <dbReference type="ChEBI" id="CHEBI:29105"/>
        <note>catalytic</note>
    </ligand>
</feature>
<sequence length="144" mass="16144">MSEALKLAEISYKNNDVPIGAVVVLNNEIVGSGYNRKELLKDASEHAEIMALKNAAKHLETYHLEDCEMFVTLEPCAMCAGAIINFRLKKVYIGAKNPRFGCCGSNLNLLSHDFNHKTEVEFNILEEECSKILSSFFSSIREKK</sequence>
<evidence type="ECO:0000256" key="8">
    <source>
        <dbReference type="HAMAP-Rule" id="MF_00972"/>
    </source>
</evidence>
<dbReference type="InterPro" id="IPR002125">
    <property type="entry name" value="CMP_dCMP_dom"/>
</dbReference>
<keyword evidence="4 8" id="KW-0479">Metal-binding</keyword>
<dbReference type="CDD" id="cd01285">
    <property type="entry name" value="nucleoside_deaminase"/>
    <property type="match status" value="1"/>
</dbReference>
<dbReference type="PANTHER" id="PTHR11079:SF202">
    <property type="entry name" value="TRNA-SPECIFIC ADENOSINE DEAMINASE"/>
    <property type="match status" value="1"/>
</dbReference>
<evidence type="ECO:0000259" key="9">
    <source>
        <dbReference type="PROSITE" id="PS51747"/>
    </source>
</evidence>
<feature type="domain" description="CMP/dCMP-type deaminase" evidence="9">
    <location>
        <begin position="1"/>
        <end position="114"/>
    </location>
</feature>
<keyword evidence="5 8" id="KW-0378">Hydrolase</keyword>
<dbReference type="Pfam" id="PF14437">
    <property type="entry name" value="MafB19-deam"/>
    <property type="match status" value="1"/>
</dbReference>
<dbReference type="PROSITE" id="PS00903">
    <property type="entry name" value="CYT_DCMP_DEAMINASES_1"/>
    <property type="match status" value="1"/>
</dbReference>
<name>A0A1M5SS84_9FIRM</name>
<dbReference type="InterPro" id="IPR016193">
    <property type="entry name" value="Cytidine_deaminase-like"/>
</dbReference>
<comment type="similarity">
    <text evidence="1">Belongs to the cytidine and deoxycytidylate deaminase family. ADAT2 subfamily.</text>
</comment>
<evidence type="ECO:0000256" key="5">
    <source>
        <dbReference type="ARBA" id="ARBA00022801"/>
    </source>
</evidence>
<dbReference type="EMBL" id="FQXI01000008">
    <property type="protein sequence ID" value="SHH41342.1"/>
    <property type="molecule type" value="Genomic_DNA"/>
</dbReference>
<dbReference type="InterPro" id="IPR058535">
    <property type="entry name" value="MafB19-deam"/>
</dbReference>
<evidence type="ECO:0000256" key="7">
    <source>
        <dbReference type="ARBA" id="ARBA00048045"/>
    </source>
</evidence>
<organism evidence="10 11">
    <name type="scientific">Anaerosphaera aminiphila DSM 21120</name>
    <dbReference type="NCBI Taxonomy" id="1120995"/>
    <lineage>
        <taxon>Bacteria</taxon>
        <taxon>Bacillati</taxon>
        <taxon>Bacillota</taxon>
        <taxon>Tissierellia</taxon>
        <taxon>Tissierellales</taxon>
        <taxon>Peptoniphilaceae</taxon>
        <taxon>Anaerosphaera</taxon>
    </lineage>
</organism>
<dbReference type="GO" id="GO:0008270">
    <property type="term" value="F:zinc ion binding"/>
    <property type="evidence" value="ECO:0007669"/>
    <property type="project" value="UniProtKB-UniRule"/>
</dbReference>
<protein>
    <recommendedName>
        <fullName evidence="8">tRNA-specific adenosine deaminase</fullName>
        <ecNumber evidence="8">3.5.4.33</ecNumber>
    </recommendedName>
</protein>
<evidence type="ECO:0000256" key="6">
    <source>
        <dbReference type="ARBA" id="ARBA00022833"/>
    </source>
</evidence>
<keyword evidence="6 8" id="KW-0862">Zinc</keyword>
<comment type="cofactor">
    <cofactor evidence="8">
        <name>Zn(2+)</name>
        <dbReference type="ChEBI" id="CHEBI:29105"/>
    </cofactor>
    <text evidence="8">Binds 1 zinc ion per subunit.</text>
</comment>
<gene>
    <name evidence="8" type="primary">tadA</name>
    <name evidence="10" type="ORF">SAMN02745245_01273</name>
</gene>
<accession>A0A1M5SS84</accession>
<evidence type="ECO:0000313" key="10">
    <source>
        <dbReference type="EMBL" id="SHH41342.1"/>
    </source>
</evidence>
<evidence type="ECO:0000256" key="3">
    <source>
        <dbReference type="ARBA" id="ARBA00022694"/>
    </source>
</evidence>
<feature type="binding site" evidence="8">
    <location>
        <position position="76"/>
    </location>
    <ligand>
        <name>Zn(2+)</name>
        <dbReference type="ChEBI" id="CHEBI:29105"/>
        <note>catalytic</note>
    </ligand>
</feature>
<comment type="function">
    <text evidence="8">Catalyzes the deamination of adenosine to inosine at the wobble position 34 of tRNA(Arg2).</text>
</comment>
<dbReference type="PROSITE" id="PS51747">
    <property type="entry name" value="CYT_DCMP_DEAMINASES_2"/>
    <property type="match status" value="1"/>
</dbReference>